<dbReference type="PANTHER" id="PTHR38644">
    <property type="entry name" value="EXPRESSED PROTEIN"/>
    <property type="match status" value="1"/>
</dbReference>
<keyword evidence="1" id="KW-0175">Coiled coil</keyword>
<comment type="caution">
    <text evidence="4">The sequence shown here is derived from an EMBL/GenBank/DDBJ whole genome shotgun (WGS) entry which is preliminary data.</text>
</comment>
<evidence type="ECO:0000256" key="1">
    <source>
        <dbReference type="SAM" id="Coils"/>
    </source>
</evidence>
<protein>
    <recommendedName>
        <fullName evidence="3">Mmc1 C-terminal domain-containing protein</fullName>
    </recommendedName>
</protein>
<gene>
    <name evidence="4" type="ORF">HMN09_00082800</name>
</gene>
<dbReference type="Proteomes" id="UP000613580">
    <property type="component" value="Unassembled WGS sequence"/>
</dbReference>
<evidence type="ECO:0000259" key="3">
    <source>
        <dbReference type="Pfam" id="PF23868"/>
    </source>
</evidence>
<dbReference type="InterPro" id="IPR056196">
    <property type="entry name" value="Mmc1_C"/>
</dbReference>
<evidence type="ECO:0000313" key="5">
    <source>
        <dbReference type="Proteomes" id="UP000613580"/>
    </source>
</evidence>
<evidence type="ECO:0000313" key="4">
    <source>
        <dbReference type="EMBL" id="KAF7323030.1"/>
    </source>
</evidence>
<sequence length="575" mass="64007">MLRRRLRLHAATTLRARRFSAAPKLKPLPGHKTLQILESTNAFLPQALAHDSQQLRLWDALLATAIADTRSSHSRPVRVVVWGSNREATFDLVTALLEQPFASEADRNAIRTRWDTAQPHQTNLTLNLQSNAALPVQIVETRDPALLSTADVAIVLTRLTDVHALNVPRADLVVVNTDEPEMDSSSLPRASTSRLPQQSQYFFASPTGAVKSLSSMDKSIQHYQMGFTASGMPAILSEFHELLRSFDSTSLQARTARSALEACRVALQDTRTELDRIASAISDLRADMEQERVKVDVDVLGREDAHIVDRAVQDATVYVKAKIEHLRRWYRAMWTIDEVTVTMSHIVQRVWRNDLEKELVFHSGRLEQLQRTFTHRAFELISKSKTGTLHSSILENTMRQQVDAPTFHITPSSLTAPLAKRTARIIEAPTARLHVVGQRALFGMGGSIVTGMTISWTGYLGFFMNTNGLMSSLALEPGTAVATGMLMSVLGIHWAARRWNKALKSWMDDFVRIAGGIKQDVTVALKETMENHVLAVAQTGCDGLSERISAKKAELAELEDRLEALRAAVHSLERK</sequence>
<feature type="coiled-coil region" evidence="1">
    <location>
        <begin position="541"/>
        <end position="575"/>
    </location>
</feature>
<reference evidence="4" key="1">
    <citation type="submission" date="2020-05" db="EMBL/GenBank/DDBJ databases">
        <title>Mycena genomes resolve the evolution of fungal bioluminescence.</title>
        <authorList>
            <person name="Tsai I.J."/>
        </authorList>
    </citation>
    <scope>NUCLEOTIDE SEQUENCE</scope>
    <source>
        <strain evidence="4">110903Hualien_Pintung</strain>
    </source>
</reference>
<accession>A0A8H6TPU9</accession>
<keyword evidence="5" id="KW-1185">Reference proteome</keyword>
<dbReference type="EMBL" id="JACAZE010000001">
    <property type="protein sequence ID" value="KAF7323030.1"/>
    <property type="molecule type" value="Genomic_DNA"/>
</dbReference>
<organism evidence="4 5">
    <name type="scientific">Mycena chlorophos</name>
    <name type="common">Agaric fungus</name>
    <name type="synonym">Agaricus chlorophos</name>
    <dbReference type="NCBI Taxonomy" id="658473"/>
    <lineage>
        <taxon>Eukaryota</taxon>
        <taxon>Fungi</taxon>
        <taxon>Dikarya</taxon>
        <taxon>Basidiomycota</taxon>
        <taxon>Agaricomycotina</taxon>
        <taxon>Agaricomycetes</taxon>
        <taxon>Agaricomycetidae</taxon>
        <taxon>Agaricales</taxon>
        <taxon>Marasmiineae</taxon>
        <taxon>Mycenaceae</taxon>
        <taxon>Mycena</taxon>
    </lineage>
</organism>
<keyword evidence="2" id="KW-1133">Transmembrane helix</keyword>
<proteinExistence type="predicted"/>
<feature type="transmembrane region" description="Helical" evidence="2">
    <location>
        <begin position="440"/>
        <end position="459"/>
    </location>
</feature>
<name>A0A8H6TPU9_MYCCL</name>
<keyword evidence="2" id="KW-0472">Membrane</keyword>
<evidence type="ECO:0000256" key="2">
    <source>
        <dbReference type="SAM" id="Phobius"/>
    </source>
</evidence>
<dbReference type="AlphaFoldDB" id="A0A8H6TPU9"/>
<dbReference type="PANTHER" id="PTHR38644:SF1">
    <property type="entry name" value="EXPRESSED PROTEIN"/>
    <property type="match status" value="1"/>
</dbReference>
<dbReference type="Pfam" id="PF23868">
    <property type="entry name" value="Mmc1_C"/>
    <property type="match status" value="1"/>
</dbReference>
<feature type="domain" description="Mmc1 C-terminal" evidence="3">
    <location>
        <begin position="328"/>
        <end position="509"/>
    </location>
</feature>
<dbReference type="OrthoDB" id="5319015at2759"/>
<keyword evidence="2" id="KW-0812">Transmembrane</keyword>
<feature type="transmembrane region" description="Helical" evidence="2">
    <location>
        <begin position="479"/>
        <end position="496"/>
    </location>
</feature>